<accession>A0ABV7Z215</accession>
<keyword evidence="3" id="KW-0732">Signal</keyword>
<dbReference type="InterPro" id="IPR012944">
    <property type="entry name" value="SusD_RagB_dom"/>
</dbReference>
<dbReference type="InterPro" id="IPR011990">
    <property type="entry name" value="TPR-like_helical_dom_sf"/>
</dbReference>
<evidence type="ECO:0000256" key="2">
    <source>
        <dbReference type="ARBA" id="ARBA00006275"/>
    </source>
</evidence>
<dbReference type="Pfam" id="PF07980">
    <property type="entry name" value="SusD_RagB"/>
    <property type="match status" value="1"/>
</dbReference>
<dbReference type="Gene3D" id="1.25.40.390">
    <property type="match status" value="1"/>
</dbReference>
<proteinExistence type="inferred from homology"/>
<comment type="caution">
    <text evidence="7">The sequence shown here is derived from an EMBL/GenBank/DDBJ whole genome shotgun (WGS) entry which is preliminary data.</text>
</comment>
<evidence type="ECO:0000256" key="3">
    <source>
        <dbReference type="ARBA" id="ARBA00022729"/>
    </source>
</evidence>
<evidence type="ECO:0000256" key="1">
    <source>
        <dbReference type="ARBA" id="ARBA00004442"/>
    </source>
</evidence>
<dbReference type="RefSeq" id="WP_379839232.1">
    <property type="nucleotide sequence ID" value="NZ_JBHRYQ010000001.1"/>
</dbReference>
<evidence type="ECO:0000256" key="4">
    <source>
        <dbReference type="ARBA" id="ARBA00023136"/>
    </source>
</evidence>
<sequence length="561" mass="62644">MNKYIKILSLSLGFWAVSCTNLEEQVLDETFSTTLSDKEAADGIIAPVYALLPTIYQHTTYFALQEISTDEAILPYRGGTDWGDNGIYLDLHRHTYNSNSANVKNTWNALVTALSRAITALNTLKDNPDANAKVYYAEAKAMRAYYNLMVFDLFGIAFKKDDPGTPSVILRGKTAFDYIAAEFEAAEPNLQTRNAVGSGRITKAGVWSLLARLYLNAPVYKDRYAASFTFAAEDMDKVVTYADKVINSTDYKLSNDYFSIFGNNNHNNTELIFAVDQRPELNGHNRLAYFSLSGDQYPLPAFPSANGTDGPGITSDFYQTWATAYAPADPKVDPRFFQDNLKKADDGLSTCVSDADFKINRGILRGQQYGLIRENGVFVRCADGKIKVGPLANLNRNRPDKKVIFTEKIDFTTEGSDYSTGFRVEKYEFSTESNSGRNRGMADISIVRLADVFLMRAEAQLRKGNSAAALADLNTVRAARNITTPPPALAAINLDVLYRERGFEFYWEMLRRTDMVRFGKYEGVWTEKTNADKNKRLFPIPQTAIDGASNLEGYLSQNPGY</sequence>
<evidence type="ECO:0000256" key="5">
    <source>
        <dbReference type="ARBA" id="ARBA00023237"/>
    </source>
</evidence>
<comment type="subcellular location">
    <subcellularLocation>
        <location evidence="1">Cell outer membrane</location>
    </subcellularLocation>
</comment>
<dbReference type="SUPFAM" id="SSF48452">
    <property type="entry name" value="TPR-like"/>
    <property type="match status" value="1"/>
</dbReference>
<organism evidence="7 8">
    <name type="scientific">Lacihabitans lacunae</name>
    <dbReference type="NCBI Taxonomy" id="1028214"/>
    <lineage>
        <taxon>Bacteria</taxon>
        <taxon>Pseudomonadati</taxon>
        <taxon>Bacteroidota</taxon>
        <taxon>Cytophagia</taxon>
        <taxon>Cytophagales</taxon>
        <taxon>Leadbetterellaceae</taxon>
        <taxon>Lacihabitans</taxon>
    </lineage>
</organism>
<keyword evidence="5" id="KW-0998">Cell outer membrane</keyword>
<name>A0ABV7Z215_9BACT</name>
<protein>
    <submittedName>
        <fullName evidence="7">RagB/SusD family nutrient uptake outer membrane protein</fullName>
    </submittedName>
</protein>
<keyword evidence="8" id="KW-1185">Reference proteome</keyword>
<dbReference type="PROSITE" id="PS51257">
    <property type="entry name" value="PROKAR_LIPOPROTEIN"/>
    <property type="match status" value="1"/>
</dbReference>
<evidence type="ECO:0000313" key="8">
    <source>
        <dbReference type="Proteomes" id="UP001595616"/>
    </source>
</evidence>
<feature type="domain" description="RagB/SusD" evidence="6">
    <location>
        <begin position="417"/>
        <end position="561"/>
    </location>
</feature>
<comment type="similarity">
    <text evidence="2">Belongs to the SusD family.</text>
</comment>
<gene>
    <name evidence="7" type="ORF">ACFOOI_17005</name>
</gene>
<evidence type="ECO:0000259" key="6">
    <source>
        <dbReference type="Pfam" id="PF07980"/>
    </source>
</evidence>
<evidence type="ECO:0000313" key="7">
    <source>
        <dbReference type="EMBL" id="MFC3812362.1"/>
    </source>
</evidence>
<dbReference type="Proteomes" id="UP001595616">
    <property type="component" value="Unassembled WGS sequence"/>
</dbReference>
<reference evidence="8" key="1">
    <citation type="journal article" date="2019" name="Int. J. Syst. Evol. Microbiol.">
        <title>The Global Catalogue of Microorganisms (GCM) 10K type strain sequencing project: providing services to taxonomists for standard genome sequencing and annotation.</title>
        <authorList>
            <consortium name="The Broad Institute Genomics Platform"/>
            <consortium name="The Broad Institute Genome Sequencing Center for Infectious Disease"/>
            <person name="Wu L."/>
            <person name="Ma J."/>
        </authorList>
    </citation>
    <scope>NUCLEOTIDE SEQUENCE [LARGE SCALE GENOMIC DNA]</scope>
    <source>
        <strain evidence="8">CECT 7956</strain>
    </source>
</reference>
<keyword evidence="4" id="KW-0472">Membrane</keyword>
<dbReference type="EMBL" id="JBHRYQ010000001">
    <property type="protein sequence ID" value="MFC3812362.1"/>
    <property type="molecule type" value="Genomic_DNA"/>
</dbReference>